<keyword evidence="6 9" id="KW-0732">Signal</keyword>
<gene>
    <name evidence="12" type="ORF">LTLLF_102340</name>
    <name evidence="11" type="ORF">LTLLF_175785</name>
</gene>
<dbReference type="GO" id="GO:0050830">
    <property type="term" value="P:defense response to Gram-positive bacterium"/>
    <property type="evidence" value="ECO:0007669"/>
    <property type="project" value="TreeGrafter"/>
</dbReference>
<comment type="similarity">
    <text evidence="3">Belongs to the pancreatic ribonuclease family.</text>
</comment>
<evidence type="ECO:0000256" key="7">
    <source>
        <dbReference type="ARBA" id="ARBA00023157"/>
    </source>
</evidence>
<dbReference type="EMBL" id="JAATJU010024361">
    <property type="protein sequence ID" value="KAH0505892.1"/>
    <property type="molecule type" value="Genomic_DNA"/>
</dbReference>
<comment type="function">
    <text evidence="1">Does not exhibit any ribonuclease activity.</text>
</comment>
<dbReference type="InterPro" id="IPR001427">
    <property type="entry name" value="RNaseA"/>
</dbReference>
<evidence type="ECO:0000313" key="13">
    <source>
        <dbReference type="Proteomes" id="UP000710432"/>
    </source>
</evidence>
<dbReference type="SUPFAM" id="SSF54076">
    <property type="entry name" value="RNase A-like"/>
    <property type="match status" value="1"/>
</dbReference>
<keyword evidence="8" id="KW-0325">Glycoprotein</keyword>
<reference evidence="12" key="1">
    <citation type="submission" date="2020-03" db="EMBL/GenBank/DDBJ databases">
        <title>Studies in the Genomics of Life Span.</title>
        <authorList>
            <person name="Glass D."/>
        </authorList>
    </citation>
    <scope>NUCLEOTIDE SEQUENCE</scope>
    <source>
        <strain evidence="12">LTLLF</strain>
        <tissue evidence="12">Muscle</tissue>
    </source>
</reference>
<dbReference type="AlphaFoldDB" id="A0A8J6L5H1"/>
<dbReference type="Proteomes" id="UP000710432">
    <property type="component" value="Unassembled WGS sequence"/>
</dbReference>
<proteinExistence type="inferred from homology"/>
<feature type="domain" description="Ribonuclease A-domain" evidence="10">
    <location>
        <begin position="54"/>
        <end position="176"/>
    </location>
</feature>
<dbReference type="InterPro" id="IPR036816">
    <property type="entry name" value="RNaseA-like_dom_sf"/>
</dbReference>
<evidence type="ECO:0000256" key="1">
    <source>
        <dbReference type="ARBA" id="ARBA00002915"/>
    </source>
</evidence>
<accession>A0A8J6L5H1</accession>
<dbReference type="Gene3D" id="3.10.130.10">
    <property type="entry name" value="Ribonuclease A-like domain"/>
    <property type="match status" value="1"/>
</dbReference>
<evidence type="ECO:0000256" key="6">
    <source>
        <dbReference type="ARBA" id="ARBA00022729"/>
    </source>
</evidence>
<evidence type="ECO:0000256" key="3">
    <source>
        <dbReference type="ARBA" id="ARBA00005600"/>
    </source>
</evidence>
<evidence type="ECO:0000313" key="11">
    <source>
        <dbReference type="EMBL" id="KAH0505892.1"/>
    </source>
</evidence>
<protein>
    <recommendedName>
        <fullName evidence="4">Inactive ribonuclease-like protein 9</fullName>
    </recommendedName>
</protein>
<name>A0A8J6L5H1_MICOH</name>
<evidence type="ECO:0000313" key="12">
    <source>
        <dbReference type="EMBL" id="KAH0521273.1"/>
    </source>
</evidence>
<evidence type="ECO:0000256" key="9">
    <source>
        <dbReference type="SAM" id="SignalP"/>
    </source>
</evidence>
<dbReference type="PANTHER" id="PTHR11437">
    <property type="entry name" value="RIBONUCLEASE"/>
    <property type="match status" value="1"/>
</dbReference>
<dbReference type="EMBL" id="JAATJU010000149">
    <property type="protein sequence ID" value="KAH0521273.1"/>
    <property type="molecule type" value="Genomic_DNA"/>
</dbReference>
<dbReference type="SMART" id="SM00092">
    <property type="entry name" value="RNAse_Pc"/>
    <property type="match status" value="1"/>
</dbReference>
<keyword evidence="7" id="KW-1015">Disulfide bond</keyword>
<sequence length="187" mass="21922">MKSLVTKYPWPLSLLLLLLLLPPLKLQGDYWDSYEYEIDPEVRDSLRELYSTGPTKPPTKERIKEMILADPDRPLYGDNYCNSELMSRNIHYRRVCYPEHYFVAESYSYLQKTCYGRRVRCKHRAAFCRRSMELVKGIQCTLVAGEKIPECLYESNFLTGYAVVTCQWDSDSEEFIPNNVVNILVPK</sequence>
<dbReference type="GO" id="GO:0003676">
    <property type="term" value="F:nucleic acid binding"/>
    <property type="evidence" value="ECO:0007669"/>
    <property type="project" value="InterPro"/>
</dbReference>
<dbReference type="InterPro" id="IPR023412">
    <property type="entry name" value="RNaseA_domain"/>
</dbReference>
<comment type="caution">
    <text evidence="12">The sequence shown here is derived from an EMBL/GenBank/DDBJ whole genome shotgun (WGS) entry which is preliminary data.</text>
</comment>
<comment type="subcellular location">
    <subcellularLocation>
        <location evidence="2">Secreted</location>
    </subcellularLocation>
</comment>
<dbReference type="Pfam" id="PF00074">
    <property type="entry name" value="RnaseA"/>
    <property type="match status" value="1"/>
</dbReference>
<evidence type="ECO:0000256" key="5">
    <source>
        <dbReference type="ARBA" id="ARBA00022525"/>
    </source>
</evidence>
<evidence type="ECO:0000256" key="8">
    <source>
        <dbReference type="ARBA" id="ARBA00023180"/>
    </source>
</evidence>
<dbReference type="GO" id="GO:0005576">
    <property type="term" value="C:extracellular region"/>
    <property type="evidence" value="ECO:0007669"/>
    <property type="project" value="UniProtKB-SubCell"/>
</dbReference>
<dbReference type="PANTHER" id="PTHR11437:SF14">
    <property type="entry name" value="INACTIVE RIBONUCLEASE-LIKE PROTEIN 9"/>
    <property type="match status" value="1"/>
</dbReference>
<evidence type="ECO:0000256" key="4">
    <source>
        <dbReference type="ARBA" id="ARBA00014966"/>
    </source>
</evidence>
<evidence type="ECO:0000259" key="10">
    <source>
        <dbReference type="SMART" id="SM00092"/>
    </source>
</evidence>
<feature type="signal peptide" evidence="9">
    <location>
        <begin position="1"/>
        <end position="28"/>
    </location>
</feature>
<keyword evidence="5" id="KW-0964">Secreted</keyword>
<feature type="chain" id="PRO_5035391908" description="Inactive ribonuclease-like protein 9" evidence="9">
    <location>
        <begin position="29"/>
        <end position="187"/>
    </location>
</feature>
<evidence type="ECO:0000256" key="2">
    <source>
        <dbReference type="ARBA" id="ARBA00004613"/>
    </source>
</evidence>
<organism evidence="12 13">
    <name type="scientific">Microtus ochrogaster</name>
    <name type="common">Prairie vole</name>
    <dbReference type="NCBI Taxonomy" id="79684"/>
    <lineage>
        <taxon>Eukaryota</taxon>
        <taxon>Metazoa</taxon>
        <taxon>Chordata</taxon>
        <taxon>Craniata</taxon>
        <taxon>Vertebrata</taxon>
        <taxon>Euteleostomi</taxon>
        <taxon>Mammalia</taxon>
        <taxon>Eutheria</taxon>
        <taxon>Euarchontoglires</taxon>
        <taxon>Glires</taxon>
        <taxon>Rodentia</taxon>
        <taxon>Myomorpha</taxon>
        <taxon>Muroidea</taxon>
        <taxon>Cricetidae</taxon>
        <taxon>Arvicolinae</taxon>
        <taxon>Microtus</taxon>
    </lineage>
</organism>